<accession>A0ABC9Z136</accession>
<dbReference type="AlphaFoldDB" id="A0ABC9Z136"/>
<evidence type="ECO:0000256" key="1">
    <source>
        <dbReference type="ARBA" id="ARBA00012513"/>
    </source>
</evidence>
<keyword evidence="8" id="KW-0812">Transmembrane</keyword>
<feature type="transmembrane region" description="Helical" evidence="8">
    <location>
        <begin position="307"/>
        <end position="328"/>
    </location>
</feature>
<dbReference type="InterPro" id="IPR011009">
    <property type="entry name" value="Kinase-like_dom_sf"/>
</dbReference>
<keyword evidence="5" id="KW-0418">Kinase</keyword>
<dbReference type="Proteomes" id="UP000037179">
    <property type="component" value="Unassembled WGS sequence"/>
</dbReference>
<dbReference type="PROSITE" id="PS00108">
    <property type="entry name" value="PROTEIN_KINASE_ST"/>
    <property type="match status" value="1"/>
</dbReference>
<evidence type="ECO:0000259" key="9">
    <source>
        <dbReference type="PROSITE" id="PS50011"/>
    </source>
</evidence>
<dbReference type="PANTHER" id="PTHR43289">
    <property type="entry name" value="MITOGEN-ACTIVATED PROTEIN KINASE KINASE KINASE 20-RELATED"/>
    <property type="match status" value="1"/>
</dbReference>
<feature type="compositionally biased region" description="Low complexity" evidence="7">
    <location>
        <begin position="333"/>
        <end position="350"/>
    </location>
</feature>
<dbReference type="Gene3D" id="1.10.510.10">
    <property type="entry name" value="Transferase(Phosphotransferase) domain 1"/>
    <property type="match status" value="1"/>
</dbReference>
<feature type="domain" description="Protein kinase" evidence="9">
    <location>
        <begin position="16"/>
        <end position="277"/>
    </location>
</feature>
<keyword evidence="2" id="KW-0723">Serine/threonine-protein kinase</keyword>
<gene>
    <name evidence="10" type="ORF">NSK11_contig00116-0024</name>
</gene>
<dbReference type="RefSeq" id="WP_036550512.1">
    <property type="nucleotide sequence ID" value="NZ_AP028459.1"/>
</dbReference>
<dbReference type="FunFam" id="1.10.510.10:FF:000021">
    <property type="entry name" value="Serine/threonine protein kinase"/>
    <property type="match status" value="1"/>
</dbReference>
<evidence type="ECO:0000256" key="6">
    <source>
        <dbReference type="ARBA" id="ARBA00022840"/>
    </source>
</evidence>
<evidence type="ECO:0000313" key="11">
    <source>
        <dbReference type="Proteomes" id="UP000037179"/>
    </source>
</evidence>
<evidence type="ECO:0000313" key="10">
    <source>
        <dbReference type="EMBL" id="GAP31497.1"/>
    </source>
</evidence>
<keyword evidence="8" id="KW-1133">Transmembrane helix</keyword>
<dbReference type="EC" id="2.7.11.1" evidence="1"/>
<evidence type="ECO:0000256" key="8">
    <source>
        <dbReference type="SAM" id="Phobius"/>
    </source>
</evidence>
<protein>
    <recommendedName>
        <fullName evidence="1">non-specific serine/threonine protein kinase</fullName>
        <ecNumber evidence="1">2.7.11.1</ecNumber>
    </recommendedName>
</protein>
<evidence type="ECO:0000256" key="2">
    <source>
        <dbReference type="ARBA" id="ARBA00022527"/>
    </source>
</evidence>
<comment type="caution">
    <text evidence="10">The sequence shown here is derived from an EMBL/GenBank/DDBJ whole genome shotgun (WGS) entry which is preliminary data.</text>
</comment>
<dbReference type="SMART" id="SM00220">
    <property type="entry name" value="S_TKc"/>
    <property type="match status" value="1"/>
</dbReference>
<dbReference type="Gene3D" id="3.30.200.20">
    <property type="entry name" value="Phosphorylase Kinase, domain 1"/>
    <property type="match status" value="1"/>
</dbReference>
<dbReference type="InterPro" id="IPR008271">
    <property type="entry name" value="Ser/Thr_kinase_AS"/>
</dbReference>
<dbReference type="PROSITE" id="PS50011">
    <property type="entry name" value="PROTEIN_KINASE_DOM"/>
    <property type="match status" value="1"/>
</dbReference>
<evidence type="ECO:0000256" key="3">
    <source>
        <dbReference type="ARBA" id="ARBA00022679"/>
    </source>
</evidence>
<reference evidence="11" key="1">
    <citation type="submission" date="2015-07" db="EMBL/GenBank/DDBJ databases">
        <title>Nocardia seriolae U-1 whole genome shotgun sequence.</title>
        <authorList>
            <person name="Imajoh M."/>
            <person name="Fukumoto Y."/>
            <person name="Sukeda M."/>
            <person name="Yamane J."/>
            <person name="Yamasaki K."/>
            <person name="Shimizu M."/>
            <person name="Ohnishi K."/>
            <person name="Oshima S."/>
        </authorList>
    </citation>
    <scope>NUCLEOTIDE SEQUENCE [LARGE SCALE GENOMIC DNA]</scope>
    <source>
        <strain evidence="11">U-1</strain>
    </source>
</reference>
<proteinExistence type="predicted"/>
<sequence>MTRDQLLSPGAVFAGYRIERVLGRGGMGTVYLVRHPRLPRFEALKVLADGGDPEYRARFTREAELAARLDHPNIVAVRDRGITDGLLWIAMQFVDGFDAAALLRRHPGGVAPRQVLHILEQAARGLDEAHRAGLLHRDVKPANLMLEPGPDRPDRVYVSDFGIARRVAGATPLTEDGSVMATIAYAAPEQLSADVIDHRADVYALGATLYELLTGAQPFPHSNIAAVMQAHLMEPPPRPSVANPALPAALDGVIARAMAKRPQDRYSSCGELAREAARALAASGPPAPVTSTATIRLRRPAPARRRLVWGMALGCAALLVVLAGIVVLNRNSSDSPAAPTGSSASPTSRTLTSSTGSPVTWGAYQFIVQALPALLPAAPIATGYQGIRCLPSNAEGDRIPLAEPLGKIGGLMCDGNRNPLSLMTVDCTVNRRPRELPVDEDPEVTVLRDELWQRTSGSGVIRVTNAKGVDGAQEGFLQIRFDDPARNFCLMALWGGTSGDDLFDRWWRDAPL</sequence>
<reference evidence="10 11" key="2">
    <citation type="journal article" date="2016" name="Genome Announc.">
        <title>Draft Genome Sequence of Erythromycin- and Oxytetracycline-Sensitive Nocardia seriolae Strain U-1 (NBRC 110359).</title>
        <authorList>
            <person name="Imajoh M."/>
            <person name="Sukeda M."/>
            <person name="Shimizu M."/>
            <person name="Yamane J."/>
            <person name="Ohnishi K."/>
            <person name="Oshima S."/>
        </authorList>
    </citation>
    <scope>NUCLEOTIDE SEQUENCE [LARGE SCALE GENOMIC DNA]</scope>
    <source>
        <strain evidence="10 11">U-1</strain>
    </source>
</reference>
<evidence type="ECO:0000256" key="5">
    <source>
        <dbReference type="ARBA" id="ARBA00022777"/>
    </source>
</evidence>
<evidence type="ECO:0000256" key="7">
    <source>
        <dbReference type="SAM" id="MobiDB-lite"/>
    </source>
</evidence>
<dbReference type="CDD" id="cd14014">
    <property type="entry name" value="STKc_PknB_like"/>
    <property type="match status" value="1"/>
</dbReference>
<dbReference type="GO" id="GO:0005524">
    <property type="term" value="F:ATP binding"/>
    <property type="evidence" value="ECO:0007669"/>
    <property type="project" value="UniProtKB-KW"/>
</dbReference>
<keyword evidence="4" id="KW-0547">Nucleotide-binding</keyword>
<dbReference type="SUPFAM" id="SSF56112">
    <property type="entry name" value="Protein kinase-like (PK-like)"/>
    <property type="match status" value="1"/>
</dbReference>
<evidence type="ECO:0000256" key="4">
    <source>
        <dbReference type="ARBA" id="ARBA00022741"/>
    </source>
</evidence>
<keyword evidence="11" id="KW-1185">Reference proteome</keyword>
<name>A0ABC9Z136_9NOCA</name>
<keyword evidence="3" id="KW-0808">Transferase</keyword>
<dbReference type="EMBL" id="BBYQ01000116">
    <property type="protein sequence ID" value="GAP31497.1"/>
    <property type="molecule type" value="Genomic_DNA"/>
</dbReference>
<organism evidence="10 11">
    <name type="scientific">Nocardia seriolae</name>
    <dbReference type="NCBI Taxonomy" id="37332"/>
    <lineage>
        <taxon>Bacteria</taxon>
        <taxon>Bacillati</taxon>
        <taxon>Actinomycetota</taxon>
        <taxon>Actinomycetes</taxon>
        <taxon>Mycobacteriales</taxon>
        <taxon>Nocardiaceae</taxon>
        <taxon>Nocardia</taxon>
    </lineage>
</organism>
<dbReference type="PANTHER" id="PTHR43289:SF6">
    <property type="entry name" value="SERINE_THREONINE-PROTEIN KINASE NEKL-3"/>
    <property type="match status" value="1"/>
</dbReference>
<keyword evidence="6" id="KW-0067">ATP-binding</keyword>
<dbReference type="GO" id="GO:0004674">
    <property type="term" value="F:protein serine/threonine kinase activity"/>
    <property type="evidence" value="ECO:0007669"/>
    <property type="project" value="UniProtKB-KW"/>
</dbReference>
<feature type="region of interest" description="Disordered" evidence="7">
    <location>
        <begin position="333"/>
        <end position="354"/>
    </location>
</feature>
<keyword evidence="8" id="KW-0472">Membrane</keyword>
<dbReference type="Pfam" id="PF00069">
    <property type="entry name" value="Pkinase"/>
    <property type="match status" value="1"/>
</dbReference>
<dbReference type="InterPro" id="IPR000719">
    <property type="entry name" value="Prot_kinase_dom"/>
</dbReference>